<dbReference type="EMBL" id="JAUSWH010000001">
    <property type="protein sequence ID" value="MDQ0454325.1"/>
    <property type="molecule type" value="Genomic_DNA"/>
</dbReference>
<dbReference type="Gene3D" id="3.90.1140.10">
    <property type="entry name" value="Cyclic phosphodiesterase"/>
    <property type="match status" value="1"/>
</dbReference>
<dbReference type="Proteomes" id="UP001235269">
    <property type="component" value="Unassembled WGS sequence"/>
</dbReference>
<dbReference type="SUPFAM" id="SSF55144">
    <property type="entry name" value="LigT-like"/>
    <property type="match status" value="1"/>
</dbReference>
<organism evidence="2 3">
    <name type="scientific">Rhizobium paknamense</name>
    <dbReference type="NCBI Taxonomy" id="1206817"/>
    <lineage>
        <taxon>Bacteria</taxon>
        <taxon>Pseudomonadati</taxon>
        <taxon>Pseudomonadota</taxon>
        <taxon>Alphaproteobacteria</taxon>
        <taxon>Hyphomicrobiales</taxon>
        <taxon>Rhizobiaceae</taxon>
        <taxon>Rhizobium/Agrobacterium group</taxon>
        <taxon>Rhizobium</taxon>
    </lineage>
</organism>
<comment type="caution">
    <text evidence="2">The sequence shown here is derived from an EMBL/GenBank/DDBJ whole genome shotgun (WGS) entry which is preliminary data.</text>
</comment>
<keyword evidence="3" id="KW-1185">Reference proteome</keyword>
<evidence type="ECO:0000259" key="1">
    <source>
        <dbReference type="Pfam" id="PF08975"/>
    </source>
</evidence>
<dbReference type="Pfam" id="PF08975">
    <property type="entry name" value="2H-phosphodiest"/>
    <property type="match status" value="1"/>
</dbReference>
<dbReference type="RefSeq" id="WP_307156503.1">
    <property type="nucleotide sequence ID" value="NZ_JAUSWH010000001.1"/>
</dbReference>
<dbReference type="InterPro" id="IPR009097">
    <property type="entry name" value="Cyclic_Pdiesterase"/>
</dbReference>
<dbReference type="InterPro" id="IPR015069">
    <property type="entry name" value="2H-PEstase_DUF1868"/>
</dbReference>
<proteinExistence type="predicted"/>
<feature type="domain" description="DUF1868" evidence="1">
    <location>
        <begin position="33"/>
        <end position="137"/>
    </location>
</feature>
<name>A0ABU0IA26_9HYPH</name>
<gene>
    <name evidence="2" type="ORF">QO005_000640</name>
</gene>
<evidence type="ECO:0000313" key="3">
    <source>
        <dbReference type="Proteomes" id="UP001235269"/>
    </source>
</evidence>
<accession>A0ABU0IA26</accession>
<protein>
    <recommendedName>
        <fullName evidence="1">DUF1868 domain-containing protein</fullName>
    </recommendedName>
</protein>
<evidence type="ECO:0000313" key="2">
    <source>
        <dbReference type="EMBL" id="MDQ0454325.1"/>
    </source>
</evidence>
<reference evidence="2 3" key="1">
    <citation type="submission" date="2023-07" db="EMBL/GenBank/DDBJ databases">
        <title>Genomic Encyclopedia of Type Strains, Phase IV (KMG-IV): sequencing the most valuable type-strain genomes for metagenomic binning, comparative biology and taxonomic classification.</title>
        <authorList>
            <person name="Goeker M."/>
        </authorList>
    </citation>
    <scope>NUCLEOTIDE SEQUENCE [LARGE SCALE GENOMIC DNA]</scope>
    <source>
        <strain evidence="2 3">DSM 100301</strain>
    </source>
</reference>
<sequence length="248" mass="28098">MKPSRPDAIAHLTGRLYDKPRPSGISLPGGGGKFYSDGSVQLWPGNTFICHIDPTSPEFEAIRALQEEIKRSSFNRFFTFLPPSSFHMTVFQGVSPGTMPGNGWPEGVAWPQERNRVTAELLRRLEGVDLPESRTIHLVDLFAAHSLTVEGATEADEAELRQTRRVLREVTGIPQSDFDSYVFHISLAYLIDWVSEPLAREMVDFSREVSERYRAPLSAIRLGPVEFCEFETMHHFEPRRLLTRSRPA</sequence>